<evidence type="ECO:0000256" key="7">
    <source>
        <dbReference type="SAM" id="Phobius"/>
    </source>
</evidence>
<evidence type="ECO:0000259" key="9">
    <source>
        <dbReference type="PROSITE" id="PS50109"/>
    </source>
</evidence>
<dbReference type="PRINTS" id="PR00344">
    <property type="entry name" value="BCTRLSENSOR"/>
</dbReference>
<dbReference type="Gene3D" id="3.30.565.10">
    <property type="entry name" value="Histidine kinase-like ATPase, C-terminal domain"/>
    <property type="match status" value="1"/>
</dbReference>
<dbReference type="SUPFAM" id="SSF48452">
    <property type="entry name" value="TPR-like"/>
    <property type="match status" value="2"/>
</dbReference>
<dbReference type="GO" id="GO:0000160">
    <property type="term" value="P:phosphorelay signal transduction system"/>
    <property type="evidence" value="ECO:0007669"/>
    <property type="project" value="UniProtKB-KW"/>
</dbReference>
<keyword evidence="6" id="KW-0802">TPR repeat</keyword>
<keyword evidence="4 10" id="KW-0418">Kinase</keyword>
<dbReference type="GO" id="GO:0004673">
    <property type="term" value="F:protein histidine kinase activity"/>
    <property type="evidence" value="ECO:0007669"/>
    <property type="project" value="UniProtKB-EC"/>
</dbReference>
<dbReference type="PROSITE" id="PS50005">
    <property type="entry name" value="TPR"/>
    <property type="match status" value="1"/>
</dbReference>
<dbReference type="InterPro" id="IPR036890">
    <property type="entry name" value="HATPase_C_sf"/>
</dbReference>
<protein>
    <recommendedName>
        <fullName evidence="2">histidine kinase</fullName>
        <ecNumber evidence="2">2.7.13.3</ecNumber>
    </recommendedName>
</protein>
<evidence type="ECO:0000256" key="6">
    <source>
        <dbReference type="PROSITE-ProRule" id="PRU00339"/>
    </source>
</evidence>
<reference evidence="10" key="1">
    <citation type="submission" date="2020-08" db="EMBL/GenBank/DDBJ databases">
        <title>Hyunsoonleella sp. strain SJ7 genome sequencing and assembly.</title>
        <authorList>
            <person name="Kim I."/>
        </authorList>
    </citation>
    <scope>NUCLEOTIDE SEQUENCE</scope>
    <source>
        <strain evidence="10">SJ7</strain>
    </source>
</reference>
<keyword evidence="5" id="KW-0902">Two-component regulatory system</keyword>
<evidence type="ECO:0000256" key="8">
    <source>
        <dbReference type="SAM" id="SignalP"/>
    </source>
</evidence>
<dbReference type="InterPro" id="IPR050482">
    <property type="entry name" value="Sensor_HK_TwoCompSys"/>
</dbReference>
<dbReference type="Pfam" id="PF02518">
    <property type="entry name" value="HATPase_c"/>
    <property type="match status" value="1"/>
</dbReference>
<feature type="chain" id="PRO_5037794094" description="histidine kinase" evidence="8">
    <location>
        <begin position="19"/>
        <end position="641"/>
    </location>
</feature>
<dbReference type="Pfam" id="PF13181">
    <property type="entry name" value="TPR_8"/>
    <property type="match status" value="2"/>
</dbReference>
<gene>
    <name evidence="10" type="ORF">H7U19_00405</name>
</gene>
<keyword evidence="7" id="KW-1133">Transmembrane helix</keyword>
<dbReference type="AlphaFoldDB" id="A0A923H813"/>
<dbReference type="RefSeq" id="WP_186557864.1">
    <property type="nucleotide sequence ID" value="NZ_JACNMF010000001.1"/>
</dbReference>
<dbReference type="PANTHER" id="PTHR24421">
    <property type="entry name" value="NITRATE/NITRITE SENSOR PROTEIN NARX-RELATED"/>
    <property type="match status" value="1"/>
</dbReference>
<dbReference type="Gene3D" id="1.20.5.1930">
    <property type="match status" value="1"/>
</dbReference>
<feature type="domain" description="Histidine kinase" evidence="9">
    <location>
        <begin position="555"/>
        <end position="641"/>
    </location>
</feature>
<dbReference type="EC" id="2.7.13.3" evidence="2"/>
<dbReference type="Proteomes" id="UP000656244">
    <property type="component" value="Unassembled WGS sequence"/>
</dbReference>
<evidence type="ECO:0000256" key="3">
    <source>
        <dbReference type="ARBA" id="ARBA00022679"/>
    </source>
</evidence>
<proteinExistence type="predicted"/>
<keyword evidence="3" id="KW-0808">Transferase</keyword>
<keyword evidence="7" id="KW-0812">Transmembrane</keyword>
<dbReference type="PANTHER" id="PTHR24421:SF10">
    <property type="entry name" value="NITRATE_NITRITE SENSOR PROTEIN NARQ"/>
    <property type="match status" value="1"/>
</dbReference>
<dbReference type="SMART" id="SM00028">
    <property type="entry name" value="TPR"/>
    <property type="match status" value="6"/>
</dbReference>
<accession>A0A923H813</accession>
<keyword evidence="7" id="KW-0472">Membrane</keyword>
<dbReference type="InterPro" id="IPR004358">
    <property type="entry name" value="Sig_transdc_His_kin-like_C"/>
</dbReference>
<evidence type="ECO:0000256" key="5">
    <source>
        <dbReference type="ARBA" id="ARBA00023012"/>
    </source>
</evidence>
<dbReference type="SUPFAM" id="SSF55874">
    <property type="entry name" value="ATPase domain of HSP90 chaperone/DNA topoisomerase II/histidine kinase"/>
    <property type="match status" value="1"/>
</dbReference>
<dbReference type="Pfam" id="PF13424">
    <property type="entry name" value="TPR_12"/>
    <property type="match status" value="1"/>
</dbReference>
<feature type="transmembrane region" description="Helical" evidence="7">
    <location>
        <begin position="387"/>
        <end position="407"/>
    </location>
</feature>
<evidence type="ECO:0000256" key="2">
    <source>
        <dbReference type="ARBA" id="ARBA00012438"/>
    </source>
</evidence>
<dbReference type="SMART" id="SM00387">
    <property type="entry name" value="HATPase_c"/>
    <property type="match status" value="1"/>
</dbReference>
<name>A0A923H813_9FLAO</name>
<dbReference type="InterPro" id="IPR003594">
    <property type="entry name" value="HATPase_dom"/>
</dbReference>
<dbReference type="EMBL" id="JACNMF010000001">
    <property type="protein sequence ID" value="MBC3756844.1"/>
    <property type="molecule type" value="Genomic_DNA"/>
</dbReference>
<evidence type="ECO:0000313" key="10">
    <source>
        <dbReference type="EMBL" id="MBC3756844.1"/>
    </source>
</evidence>
<dbReference type="CDD" id="cd16917">
    <property type="entry name" value="HATPase_UhpB-NarQ-NarX-like"/>
    <property type="match status" value="1"/>
</dbReference>
<evidence type="ECO:0000313" key="11">
    <source>
        <dbReference type="Proteomes" id="UP000656244"/>
    </source>
</evidence>
<sequence length="641" mass="73068">MKSFINCFILLSTFFLTAQEASISDLKETLKHTANDFEKAKINLKLAHSHERVDLNKGMVFAHKAFHYKANDSLLAETTNQLGRFHFFTGSLDSAYFYFNTSKNILHKLKDDKRAAIINISIGAIQLKQGDYNKTIATLTESASFFEKTNDKLNAAKCYSNIASAFAELELYPKAIEYSEKALGIFESLNQTRFRLITLPNLATQHYKNGDTVKAIAYNTDAEKLATELGDKRSLSIIYNNLGELFLDSNPEKARTYLEKTVQLKDELNLKSGIEVAQNNLGYTYLKNKDYATAINYFKKAEKTLKGKQLVSVYNNLSEAYSKIGRMENAFEYAKKSNTLNDSILNVENQKSFLEIQTKYETEKKENEILKLETENLEVDYKRKQNFYLFIGALLALSLAIVSLYFLQKNAKRKRIIMQQNLKIKEQDFDQLLQEKELEGIDNILEAQEKERSKMAAELHDNLGSKVATLKLFLESYDEKEDFSNHYKKLKTLIGDTYNEIRNISKNKNFGAQISSGLIPSTKAIADQISETKKIKIDVINIDVKKRIENNIEIQIFRIIQELITNIIKHSEATEATIQFSEDDDMLNIIVEDNGKGFDLNRQKSGIGLINIEKRVEKMQGDVVIDTAKGNGTTVILNIPL</sequence>
<dbReference type="Gene3D" id="1.25.40.10">
    <property type="entry name" value="Tetratricopeptide repeat domain"/>
    <property type="match status" value="1"/>
</dbReference>
<organism evidence="10 11">
    <name type="scientific">Hyunsoonleella aquatilis</name>
    <dbReference type="NCBI Taxonomy" id="2762758"/>
    <lineage>
        <taxon>Bacteria</taxon>
        <taxon>Pseudomonadati</taxon>
        <taxon>Bacteroidota</taxon>
        <taxon>Flavobacteriia</taxon>
        <taxon>Flavobacteriales</taxon>
        <taxon>Flavobacteriaceae</taxon>
    </lineage>
</organism>
<dbReference type="InterPro" id="IPR011990">
    <property type="entry name" value="TPR-like_helical_dom_sf"/>
</dbReference>
<keyword evidence="11" id="KW-1185">Reference proteome</keyword>
<keyword evidence="8" id="KW-0732">Signal</keyword>
<feature type="signal peptide" evidence="8">
    <location>
        <begin position="1"/>
        <end position="18"/>
    </location>
</feature>
<comment type="caution">
    <text evidence="10">The sequence shown here is derived from an EMBL/GenBank/DDBJ whole genome shotgun (WGS) entry which is preliminary data.</text>
</comment>
<evidence type="ECO:0000256" key="4">
    <source>
        <dbReference type="ARBA" id="ARBA00022777"/>
    </source>
</evidence>
<dbReference type="InterPro" id="IPR005467">
    <property type="entry name" value="His_kinase_dom"/>
</dbReference>
<evidence type="ECO:0000256" key="1">
    <source>
        <dbReference type="ARBA" id="ARBA00000085"/>
    </source>
</evidence>
<feature type="repeat" description="TPR" evidence="6">
    <location>
        <begin position="275"/>
        <end position="308"/>
    </location>
</feature>
<dbReference type="InterPro" id="IPR019734">
    <property type="entry name" value="TPR_rpt"/>
</dbReference>
<dbReference type="PROSITE" id="PS50109">
    <property type="entry name" value="HIS_KIN"/>
    <property type="match status" value="1"/>
</dbReference>
<comment type="catalytic activity">
    <reaction evidence="1">
        <text>ATP + protein L-histidine = ADP + protein N-phospho-L-histidine.</text>
        <dbReference type="EC" id="2.7.13.3"/>
    </reaction>
</comment>